<dbReference type="GO" id="GO:0032264">
    <property type="term" value="P:IMP salvage"/>
    <property type="evidence" value="ECO:0007669"/>
    <property type="project" value="UniProtKB-UniPathway"/>
</dbReference>
<comment type="cofactor">
    <cofactor evidence="1 16">
        <name>Mg(2+)</name>
        <dbReference type="ChEBI" id="CHEBI:18420"/>
    </cofactor>
</comment>
<dbReference type="InterPro" id="IPR005904">
    <property type="entry name" value="Hxn_phspho_trans"/>
</dbReference>
<evidence type="ECO:0000256" key="15">
    <source>
        <dbReference type="ARBA" id="ARBA00049402"/>
    </source>
</evidence>
<dbReference type="GO" id="GO:0032263">
    <property type="term" value="P:GMP salvage"/>
    <property type="evidence" value="ECO:0007669"/>
    <property type="project" value="TreeGrafter"/>
</dbReference>
<dbReference type="Proteomes" id="UP000009234">
    <property type="component" value="Chromosome"/>
</dbReference>
<dbReference type="Pfam" id="PF00156">
    <property type="entry name" value="Pribosyltran"/>
    <property type="match status" value="1"/>
</dbReference>
<dbReference type="NCBIfam" id="TIGR01203">
    <property type="entry name" value="HGPRTase"/>
    <property type="match status" value="1"/>
</dbReference>
<organism evidence="18 19">
    <name type="scientific">Desulforamulus ruminis (strain ATCC 23193 / DSM 2154 / NCIMB 8452 / DL)</name>
    <name type="common">Desulfotomaculum ruminis</name>
    <dbReference type="NCBI Taxonomy" id="696281"/>
    <lineage>
        <taxon>Bacteria</taxon>
        <taxon>Bacillati</taxon>
        <taxon>Bacillota</taxon>
        <taxon>Clostridia</taxon>
        <taxon>Eubacteriales</taxon>
        <taxon>Peptococcaceae</taxon>
        <taxon>Desulforamulus</taxon>
    </lineage>
</organism>
<evidence type="ECO:0000256" key="12">
    <source>
        <dbReference type="ARBA" id="ARBA00022741"/>
    </source>
</evidence>
<dbReference type="InterPro" id="IPR050408">
    <property type="entry name" value="HGPRT"/>
</dbReference>
<dbReference type="GO" id="GO:0052657">
    <property type="term" value="F:guanine phosphoribosyltransferase activity"/>
    <property type="evidence" value="ECO:0007669"/>
    <property type="project" value="UniProtKB-ARBA"/>
</dbReference>
<dbReference type="GO" id="GO:0046100">
    <property type="term" value="P:hypoxanthine metabolic process"/>
    <property type="evidence" value="ECO:0007669"/>
    <property type="project" value="TreeGrafter"/>
</dbReference>
<dbReference type="OrthoDB" id="9802824at2"/>
<dbReference type="HOGENOM" id="CLU_073615_0_0_9"/>
<evidence type="ECO:0000256" key="11">
    <source>
        <dbReference type="ARBA" id="ARBA00022726"/>
    </source>
</evidence>
<dbReference type="RefSeq" id="WP_013841315.1">
    <property type="nucleotide sequence ID" value="NC_015589.1"/>
</dbReference>
<evidence type="ECO:0000256" key="9">
    <source>
        <dbReference type="ARBA" id="ARBA00022679"/>
    </source>
</evidence>
<proteinExistence type="inferred from homology"/>
<comment type="function">
    <text evidence="2">Purine salvage pathway enzyme that catalyzes the transfer of the ribosyl-5-phosphate group from 5-phospho-alpha-D-ribose 1-diphosphate (PRPP) to the N9 position of the 6-oxopurines hypoxanthine and guanine to form the corresponding ribonucleotides IMP (inosine 5'-monophosphate) and GMP (guanosine 5'-monophosphate), with the release of PPi.</text>
</comment>
<dbReference type="PANTHER" id="PTHR43340">
    <property type="entry name" value="HYPOXANTHINE-GUANINE PHOSPHORIBOSYLTRANSFERASE"/>
    <property type="match status" value="1"/>
</dbReference>
<dbReference type="InterPro" id="IPR029057">
    <property type="entry name" value="PRTase-like"/>
</dbReference>
<evidence type="ECO:0000256" key="13">
    <source>
        <dbReference type="ARBA" id="ARBA00022842"/>
    </source>
</evidence>
<accession>F6DNU9</accession>
<evidence type="ECO:0000256" key="6">
    <source>
        <dbReference type="ARBA" id="ARBA00008391"/>
    </source>
</evidence>
<dbReference type="EC" id="2.4.2.8" evidence="16"/>
<evidence type="ECO:0000256" key="16">
    <source>
        <dbReference type="RuleBase" id="RU364099"/>
    </source>
</evidence>
<dbReference type="EMBL" id="CP002780">
    <property type="protein sequence ID" value="AEG59544.1"/>
    <property type="molecule type" value="Genomic_DNA"/>
</dbReference>
<comment type="pathway">
    <text evidence="5">Purine metabolism; GMP biosynthesis via salvage pathway; GMP from guanine: step 1/1.</text>
</comment>
<evidence type="ECO:0000313" key="18">
    <source>
        <dbReference type="EMBL" id="AEG59544.1"/>
    </source>
</evidence>
<dbReference type="GO" id="GO:0006178">
    <property type="term" value="P:guanine salvage"/>
    <property type="evidence" value="ECO:0007669"/>
    <property type="project" value="TreeGrafter"/>
</dbReference>
<evidence type="ECO:0000256" key="7">
    <source>
        <dbReference type="ARBA" id="ARBA00022490"/>
    </source>
</evidence>
<keyword evidence="13 16" id="KW-0460">Magnesium</keyword>
<dbReference type="PANTHER" id="PTHR43340:SF1">
    <property type="entry name" value="HYPOXANTHINE PHOSPHORIBOSYLTRANSFERASE"/>
    <property type="match status" value="1"/>
</dbReference>
<evidence type="ECO:0000256" key="14">
    <source>
        <dbReference type="ARBA" id="ARBA00048811"/>
    </source>
</evidence>
<dbReference type="CDD" id="cd06223">
    <property type="entry name" value="PRTases_typeI"/>
    <property type="match status" value="1"/>
</dbReference>
<dbReference type="GO" id="GO:0005829">
    <property type="term" value="C:cytosol"/>
    <property type="evidence" value="ECO:0007669"/>
    <property type="project" value="TreeGrafter"/>
</dbReference>
<dbReference type="KEGG" id="dru:Desru_1270"/>
<evidence type="ECO:0000256" key="8">
    <source>
        <dbReference type="ARBA" id="ARBA00022676"/>
    </source>
</evidence>
<reference evidence="18 19" key="2">
    <citation type="journal article" date="2012" name="Stand. Genomic Sci.">
        <title>Complete genome sequence of the sulfate-reducing firmicute Desulfotomaculum ruminis type strain (DL(T)).</title>
        <authorList>
            <person name="Spring S."/>
            <person name="Visser M."/>
            <person name="Lu M."/>
            <person name="Copeland A."/>
            <person name="Lapidus A."/>
            <person name="Lucas S."/>
            <person name="Cheng J.F."/>
            <person name="Han C."/>
            <person name="Tapia R."/>
            <person name="Goodwin L.A."/>
            <person name="Pitluck S."/>
            <person name="Ivanova N."/>
            <person name="Land M."/>
            <person name="Hauser L."/>
            <person name="Larimer F."/>
            <person name="Rohde M."/>
            <person name="Goker M."/>
            <person name="Detter J.C."/>
            <person name="Kyrpides N.C."/>
            <person name="Woyke T."/>
            <person name="Schaap P.J."/>
            <person name="Plugge C.M."/>
            <person name="Muyzer G."/>
            <person name="Kuever J."/>
            <person name="Pereira I.A."/>
            <person name="Parshina S.N."/>
            <person name="Bernier-Latmani R."/>
            <person name="Stams A.J."/>
            <person name="Klenk H.P."/>
        </authorList>
    </citation>
    <scope>NUCLEOTIDE SEQUENCE [LARGE SCALE GENOMIC DNA]</scope>
    <source>
        <strain evidence="19">ATCC 23193 / DSM 2154 / NCIB 8452 / DL</strain>
    </source>
</reference>
<dbReference type="AlphaFoldDB" id="F6DNU9"/>
<comment type="similarity">
    <text evidence="6 16">Belongs to the purine/pyrimidine phosphoribosyltransferase family.</text>
</comment>
<comment type="pathway">
    <text evidence="4 16">Purine metabolism; IMP biosynthesis via salvage pathway; IMP from hypoxanthine: step 1/1.</text>
</comment>
<keyword evidence="10 16" id="KW-0479">Metal-binding</keyword>
<keyword evidence="8 16" id="KW-0328">Glycosyltransferase</keyword>
<keyword evidence="19" id="KW-1185">Reference proteome</keyword>
<comment type="catalytic activity">
    <reaction evidence="14">
        <text>GMP + diphosphate = guanine + 5-phospho-alpha-D-ribose 1-diphosphate</text>
        <dbReference type="Rhea" id="RHEA:25424"/>
        <dbReference type="ChEBI" id="CHEBI:16235"/>
        <dbReference type="ChEBI" id="CHEBI:33019"/>
        <dbReference type="ChEBI" id="CHEBI:58017"/>
        <dbReference type="ChEBI" id="CHEBI:58115"/>
        <dbReference type="EC" id="2.4.2.8"/>
    </reaction>
    <physiologicalReaction direction="right-to-left" evidence="14">
        <dbReference type="Rhea" id="RHEA:25426"/>
    </physiologicalReaction>
</comment>
<protein>
    <recommendedName>
        <fullName evidence="16">Hypoxanthine phosphoribosyltransferase</fullName>
        <ecNumber evidence="16">2.4.2.8</ecNumber>
    </recommendedName>
</protein>
<evidence type="ECO:0000256" key="5">
    <source>
        <dbReference type="ARBA" id="ARBA00004676"/>
    </source>
</evidence>
<dbReference type="GO" id="GO:0000287">
    <property type="term" value="F:magnesium ion binding"/>
    <property type="evidence" value="ECO:0007669"/>
    <property type="project" value="TreeGrafter"/>
</dbReference>
<sequence>MHPHMKEILLDEQQIKERVLQLGQQITRDYQGQNILMVGILKGAMIFLADLVRNIDVPTSFDFMAVSSYGAGAVSSGAVRILKDLDKSIDGRHVIIVEDIVDTGLTLQYLVENMKARGPASLKICTLLDKPSRRKVDVPVDYNGFSIPDEFVVGYGLDYNERYRNLPYIAVLKPEIYRS</sequence>
<dbReference type="eggNOG" id="COG0634">
    <property type="taxonomic scope" value="Bacteria"/>
</dbReference>
<feature type="domain" description="Phosphoribosyltransferase" evidence="17">
    <location>
        <begin position="8"/>
        <end position="159"/>
    </location>
</feature>
<dbReference type="STRING" id="696281.Desru_1270"/>
<comment type="catalytic activity">
    <reaction evidence="15">
        <text>IMP + diphosphate = hypoxanthine + 5-phospho-alpha-D-ribose 1-diphosphate</text>
        <dbReference type="Rhea" id="RHEA:17973"/>
        <dbReference type="ChEBI" id="CHEBI:17368"/>
        <dbReference type="ChEBI" id="CHEBI:33019"/>
        <dbReference type="ChEBI" id="CHEBI:58017"/>
        <dbReference type="ChEBI" id="CHEBI:58053"/>
        <dbReference type="EC" id="2.4.2.8"/>
    </reaction>
    <physiologicalReaction direction="right-to-left" evidence="15">
        <dbReference type="Rhea" id="RHEA:17975"/>
    </physiologicalReaction>
</comment>
<evidence type="ECO:0000256" key="10">
    <source>
        <dbReference type="ARBA" id="ARBA00022723"/>
    </source>
</evidence>
<keyword evidence="12 16" id="KW-0547">Nucleotide-binding</keyword>
<dbReference type="UniPathway" id="UPA00591">
    <property type="reaction ID" value="UER00648"/>
</dbReference>
<reference evidence="19" key="1">
    <citation type="submission" date="2011-05" db="EMBL/GenBank/DDBJ databases">
        <title>Complete sequence of Desulfotomaculum ruminis DSM 2154.</title>
        <authorList>
            <person name="Lucas S."/>
            <person name="Copeland A."/>
            <person name="Lapidus A."/>
            <person name="Cheng J.-F."/>
            <person name="Goodwin L."/>
            <person name="Pitluck S."/>
            <person name="Lu M."/>
            <person name="Detter J.C."/>
            <person name="Han C."/>
            <person name="Tapia R."/>
            <person name="Land M."/>
            <person name="Hauser L."/>
            <person name="Kyrpides N."/>
            <person name="Ivanova N."/>
            <person name="Mikhailova N."/>
            <person name="Pagani I."/>
            <person name="Stams A.J.M."/>
            <person name="Plugge C.M."/>
            <person name="Muyzer G."/>
            <person name="Kuever J."/>
            <person name="Parshina S.N."/>
            <person name="Ivanova A.E."/>
            <person name="Nazina T.N."/>
            <person name="Brambilla E."/>
            <person name="Spring S."/>
            <person name="Klenk H.-P."/>
            <person name="Woyke T."/>
        </authorList>
    </citation>
    <scope>NUCLEOTIDE SEQUENCE [LARGE SCALE GENOMIC DNA]</scope>
    <source>
        <strain evidence="19">ATCC 23193 / DSM 2154 / NCIB 8452 / DL</strain>
    </source>
</reference>
<gene>
    <name evidence="18" type="ordered locus">Desru_1270</name>
</gene>
<keyword evidence="9 16" id="KW-0808">Transferase</keyword>
<evidence type="ECO:0000256" key="1">
    <source>
        <dbReference type="ARBA" id="ARBA00001946"/>
    </source>
</evidence>
<dbReference type="InterPro" id="IPR000836">
    <property type="entry name" value="PRTase_dom"/>
</dbReference>
<evidence type="ECO:0000256" key="4">
    <source>
        <dbReference type="ARBA" id="ARBA00004669"/>
    </source>
</evidence>
<evidence type="ECO:0000256" key="3">
    <source>
        <dbReference type="ARBA" id="ARBA00004496"/>
    </source>
</evidence>
<dbReference type="Gene3D" id="3.40.50.2020">
    <property type="match status" value="1"/>
</dbReference>
<evidence type="ECO:0000313" key="19">
    <source>
        <dbReference type="Proteomes" id="UP000009234"/>
    </source>
</evidence>
<keyword evidence="11 16" id="KW-0660">Purine salvage</keyword>
<name>F6DNU9_DESRL</name>
<comment type="subcellular location">
    <subcellularLocation>
        <location evidence="3 16">Cytoplasm</location>
    </subcellularLocation>
</comment>
<evidence type="ECO:0000259" key="17">
    <source>
        <dbReference type="Pfam" id="PF00156"/>
    </source>
</evidence>
<dbReference type="SUPFAM" id="SSF53271">
    <property type="entry name" value="PRTase-like"/>
    <property type="match status" value="1"/>
</dbReference>
<keyword evidence="7 16" id="KW-0963">Cytoplasm</keyword>
<dbReference type="GO" id="GO:0006166">
    <property type="term" value="P:purine ribonucleoside salvage"/>
    <property type="evidence" value="ECO:0007669"/>
    <property type="project" value="UniProtKB-KW"/>
</dbReference>
<dbReference type="FunFam" id="3.40.50.2020:FF:000006">
    <property type="entry name" value="Hypoxanthine phosphoribosyltransferase"/>
    <property type="match status" value="1"/>
</dbReference>
<dbReference type="GO" id="GO:0004422">
    <property type="term" value="F:hypoxanthine phosphoribosyltransferase activity"/>
    <property type="evidence" value="ECO:0007669"/>
    <property type="project" value="InterPro"/>
</dbReference>
<evidence type="ECO:0000256" key="2">
    <source>
        <dbReference type="ARBA" id="ARBA00002049"/>
    </source>
</evidence>
<dbReference type="GO" id="GO:0000166">
    <property type="term" value="F:nucleotide binding"/>
    <property type="evidence" value="ECO:0007669"/>
    <property type="project" value="UniProtKB-KW"/>
</dbReference>